<gene>
    <name evidence="1" type="ORF">N7494_003600</name>
</gene>
<organism evidence="1 2">
    <name type="scientific">Penicillium frequentans</name>
    <dbReference type="NCBI Taxonomy" id="3151616"/>
    <lineage>
        <taxon>Eukaryota</taxon>
        <taxon>Fungi</taxon>
        <taxon>Dikarya</taxon>
        <taxon>Ascomycota</taxon>
        <taxon>Pezizomycotina</taxon>
        <taxon>Eurotiomycetes</taxon>
        <taxon>Eurotiomycetidae</taxon>
        <taxon>Eurotiales</taxon>
        <taxon>Aspergillaceae</taxon>
        <taxon>Penicillium</taxon>
    </lineage>
</organism>
<accession>A0AAD6GFU7</accession>
<dbReference type="AlphaFoldDB" id="A0AAD6GFU7"/>
<evidence type="ECO:0000313" key="1">
    <source>
        <dbReference type="EMBL" id="KAJ5546015.1"/>
    </source>
</evidence>
<keyword evidence="2" id="KW-1185">Reference proteome</keyword>
<name>A0AAD6GFU7_9EURO</name>
<dbReference type="EMBL" id="JAQIZZ010000003">
    <property type="protein sequence ID" value="KAJ5546015.1"/>
    <property type="molecule type" value="Genomic_DNA"/>
</dbReference>
<comment type="caution">
    <text evidence="1">The sequence shown here is derived from an EMBL/GenBank/DDBJ whole genome shotgun (WGS) entry which is preliminary data.</text>
</comment>
<protein>
    <submittedName>
        <fullName evidence="1">Uncharacterized protein</fullName>
    </submittedName>
</protein>
<sequence>MRTAVASRGAIAPRILLIEKVALPLLYYIRGRVSWSANKRTGYLVGNKSIFFSKGFSPNEIQQIAANGRSEKVHLAAIGPKGAAGQGTPVAHWRHCTHANSKNLVALPIRVSPKTSNSNAISLML</sequence>
<dbReference type="Proteomes" id="UP001220324">
    <property type="component" value="Unassembled WGS sequence"/>
</dbReference>
<proteinExistence type="predicted"/>
<reference evidence="1 2" key="1">
    <citation type="journal article" date="2023" name="IMA Fungus">
        <title>Comparative genomic study of the Penicillium genus elucidates a diverse pangenome and 15 lateral gene transfer events.</title>
        <authorList>
            <person name="Petersen C."/>
            <person name="Sorensen T."/>
            <person name="Nielsen M.R."/>
            <person name="Sondergaard T.E."/>
            <person name="Sorensen J.L."/>
            <person name="Fitzpatrick D.A."/>
            <person name="Frisvad J.C."/>
            <person name="Nielsen K.L."/>
        </authorList>
    </citation>
    <scope>NUCLEOTIDE SEQUENCE [LARGE SCALE GENOMIC DNA]</scope>
    <source>
        <strain evidence="1 2">IBT 35679</strain>
    </source>
</reference>
<evidence type="ECO:0000313" key="2">
    <source>
        <dbReference type="Proteomes" id="UP001220324"/>
    </source>
</evidence>